<evidence type="ECO:0000313" key="3">
    <source>
        <dbReference type="Proteomes" id="UP001163828"/>
    </source>
</evidence>
<feature type="compositionally biased region" description="Basic residues" evidence="1">
    <location>
        <begin position="925"/>
        <end position="951"/>
    </location>
</feature>
<feature type="compositionally biased region" description="Basic and acidic residues" evidence="1">
    <location>
        <begin position="299"/>
        <end position="314"/>
    </location>
</feature>
<feature type="compositionally biased region" description="Polar residues" evidence="1">
    <location>
        <begin position="486"/>
        <end position="495"/>
    </location>
</feature>
<feature type="compositionally biased region" description="Basic and acidic residues" evidence="1">
    <location>
        <begin position="119"/>
        <end position="138"/>
    </location>
</feature>
<feature type="compositionally biased region" description="Basic and acidic residues" evidence="1">
    <location>
        <begin position="370"/>
        <end position="410"/>
    </location>
</feature>
<evidence type="ECO:0000256" key="1">
    <source>
        <dbReference type="SAM" id="MobiDB-lite"/>
    </source>
</evidence>
<comment type="caution">
    <text evidence="2">The sequence shown here is derived from an EMBL/GenBank/DDBJ whole genome shotgun (WGS) entry which is preliminary data.</text>
</comment>
<feature type="compositionally biased region" description="Polar residues" evidence="1">
    <location>
        <begin position="572"/>
        <end position="582"/>
    </location>
</feature>
<feature type="compositionally biased region" description="Low complexity" evidence="1">
    <location>
        <begin position="682"/>
        <end position="694"/>
    </location>
</feature>
<feature type="compositionally biased region" description="Basic and acidic residues" evidence="1">
    <location>
        <begin position="824"/>
        <end position="835"/>
    </location>
</feature>
<feature type="region of interest" description="Disordered" evidence="1">
    <location>
        <begin position="26"/>
        <end position="138"/>
    </location>
</feature>
<feature type="compositionally biased region" description="Low complexity" evidence="1">
    <location>
        <begin position="508"/>
        <end position="526"/>
    </location>
</feature>
<feature type="compositionally biased region" description="Low complexity" evidence="1">
    <location>
        <begin position="773"/>
        <end position="784"/>
    </location>
</feature>
<protein>
    <submittedName>
        <fullName evidence="2">Mus7/MMS22 family-domain-containing protein</fullName>
    </submittedName>
</protein>
<proteinExistence type="predicted"/>
<feature type="compositionally biased region" description="Basic residues" evidence="1">
    <location>
        <begin position="875"/>
        <end position="890"/>
    </location>
</feature>
<feature type="compositionally biased region" description="Acidic residues" evidence="1">
    <location>
        <begin position="842"/>
        <end position="864"/>
    </location>
</feature>
<feature type="compositionally biased region" description="Basic and acidic residues" evidence="1">
    <location>
        <begin position="621"/>
        <end position="644"/>
    </location>
</feature>
<sequence>MEDDYVETSDQDELEESKGLFYQLCGRGQESEYSRKAKRRKISHVFENANEERGSASSPPSQHKECSPAKPRVSFEQETLFPECKSQSPETDHTESLSTLFEDLTDSGAETPPTFPPSEDGKTDVHSENEPGDNGREVELNDWEMSQDPLDLIDHEDQVGLPSLPPSSASQILPFVHIVKKDADDLLNFHNSPQILPVLDRPSSPPLERSQIPDPLLLCSLPLPRSIRSVSPVFHLQGQNTDGDAELAHALHEDGTTSSKRNLRKRGEHQRRPYTFDKLIYMRQMKDVPEALVTARHLENESRAGREQRRRDGYLSEDESQEQIYRPPSDLEEESQIPQRRVQPMGTSVASGVADELLPSMPETSDEEMRDLRQEARRLEREKRKKERESKRAEKERTREEKLTVAEKERRIRIKSFPVRDKEQGTDSEKINLVEKQRNATPGPANRRHVRTPSLAPEPESSNFPQPSVELNEGEIDSPFHGDIQAPSQIQSPNGQFDDDGTVGFGPGPASSFPCSPSSPPLSVRSTLRIAADSGPEDDSDDDSSSPDSKEKRQLKTLGRLYPRFMLPAFGVNSNTRSSSQGKEPKPKQSSHHVSTDDDGDDGLRPGIARIRVRKGNSRPVKGDTESEDDKCSEKAPMDFDSHSHSYAQRSLSLPGFSNRQNLHIRRSVQSHTGKQPKQEIIEISTSSSAGSSTDETDVDDEEIANFLQRSADSGRPAFKPSRKNVRTELLIDYMLARNVHFGGSPSKEKGKSRQRSKATGPGLHMSTIGAQSSSTWTSESEGSQLKFPYSNHSSSPESYRLNVVRAGQTGGRQTLLSFKNHRQVREPSEIRVLKYDGSGNSEDEDGEDEDEDEDNENEEDAEDAQMHSNEEKLRKKGEKKLTWKQKLKQRKETQRMHGVYTHVADPGTRLLAANAGDRGALKSSKIHAGARRKGSVAKRTAKNSKKTKRKGLWKDLGLDVHNEKLFEALAPPTFQHRPPQFISESTSTKPQPAKSINNTREHDARPRSISADTDFALLVPGKTFGFNTSIKRGLLYELLQLIRSTPLQSDHTSASACDLIQNLSYASYKVPTLNLLISLSKPLSDFIRDLPVLCQSLGDFITGLPDVDEEVVAREWRSLMRGVEEVLTGFLKSQEEEMKAKLVDTVSEAVGSLITQMRAADFIKSTIDIMTLDVCWFTIEVLLRAGFTVSSSKVLSDAVRLLVQYLLEVDPGIRDVMALLRNRNSTERELNDTTSIVQREAELWVYLIHVLRPITTDGPIREHPLWELARNELERRSSTAPRWTLQANETIWQTVAGLCALSQFSEHGLCKDKPSLPESWKTVSFGLKNVQLKVDPDADHLSNSASLGIKDRYFAFIVRRCFLLVNRWEWAIESSFPVLNVISGAFGTRKFRNLLHEKADFPEFLRTQRWESCFEYTRRDSAFVLFVKLVVQRGIALKQSNKPYGMEKNLTLITPLSPVKAFSKADPPQGNELSMLYNRMAATAVRLHFSPSNFRSRVQQARQYFNFQTSDDTSRMACIRSLMYVTQLMILEKLPLEETEVKAWYIEITEVLIKEYKEQSGKEERSLNRVRFLLNAVLGSLRHILNAYNDPGMGAQYPDLSFLDVIQKIGREAGVTDNAQSARELGAVIHTFLSLRDRVVAPPKFPPIEDGGDGGGESHESQDSQEYGDVDIDMDDPALDALLGGPTLNEGGNKPSPDIELKDRASLGPLTWLLYRCLKTIIEELPNGRRPSPQYMKNVDNWIDTWMQCASVAILHSQSMTWFSLCLDVRDTWREINDIHWRRRIDIRVALNILKRTPMSYSDIKLKDYFIETLFYALIPIPGQVTVEHEFLSWILTIDGLRHPLLRNLPVILPPHPEILAISEDTFVPLRDKLLTGLLDNTERSLRDEENQNGDRIVLGDNVVNQKFGDFLAKFFSSLKDMYLSTPEGSKEREDYKTKCKEVGTKTFEDHPRIRTWRRMAIWDAWWRGLN</sequence>
<dbReference type="Pfam" id="PF09462">
    <property type="entry name" value="Mus7"/>
    <property type="match status" value="2"/>
</dbReference>
<feature type="region of interest" description="Disordered" evidence="1">
    <location>
        <begin position="977"/>
        <end position="1007"/>
    </location>
</feature>
<accession>A0ABQ8Q9Z8</accession>
<feature type="region of interest" description="Disordered" evidence="1">
    <location>
        <begin position="813"/>
        <end position="902"/>
    </location>
</feature>
<keyword evidence="3" id="KW-1185">Reference proteome</keyword>
<feature type="compositionally biased region" description="Basic and acidic residues" evidence="1">
    <location>
        <begin position="418"/>
        <end position="438"/>
    </location>
</feature>
<evidence type="ECO:0000313" key="2">
    <source>
        <dbReference type="EMBL" id="KAJ3995359.1"/>
    </source>
</evidence>
<feature type="compositionally biased region" description="Acidic residues" evidence="1">
    <location>
        <begin position="535"/>
        <end position="545"/>
    </location>
</feature>
<feature type="compositionally biased region" description="Polar residues" evidence="1">
    <location>
        <begin position="645"/>
        <end position="662"/>
    </location>
</feature>
<gene>
    <name evidence="2" type="ORF">F5050DRAFT_1808753</name>
</gene>
<dbReference type="Proteomes" id="UP001163828">
    <property type="component" value="Unassembled WGS sequence"/>
</dbReference>
<dbReference type="InterPro" id="IPR019021">
    <property type="entry name" value="Mms22"/>
</dbReference>
<dbReference type="PANTHER" id="PTHR28122:SF1">
    <property type="entry name" value="E3 UBIQUITIN-PROTEIN LIGASE SUBSTRATE RECEPTOR MMS22"/>
    <property type="match status" value="1"/>
</dbReference>
<feature type="region of interest" description="Disordered" evidence="1">
    <location>
        <begin position="923"/>
        <end position="951"/>
    </location>
</feature>
<dbReference type="PANTHER" id="PTHR28122">
    <property type="entry name" value="E3 UBIQUITIN-PROTEIN LIGASE SUBSTRATE RECEPTOR MMS22"/>
    <property type="match status" value="1"/>
</dbReference>
<name>A0ABQ8Q9Z8_9AGAR</name>
<reference evidence="2" key="1">
    <citation type="submission" date="2022-08" db="EMBL/GenBank/DDBJ databases">
        <authorList>
            <consortium name="DOE Joint Genome Institute"/>
            <person name="Min B."/>
            <person name="Riley R."/>
            <person name="Sierra-Patev S."/>
            <person name="Naranjo-Ortiz M."/>
            <person name="Looney B."/>
            <person name="Konkel Z."/>
            <person name="Slot J.C."/>
            <person name="Sakamoto Y."/>
            <person name="Steenwyk J.L."/>
            <person name="Rokas A."/>
            <person name="Carro J."/>
            <person name="Camarero S."/>
            <person name="Ferreira P."/>
            <person name="Molpeceres G."/>
            <person name="Ruiz-Duenas F.J."/>
            <person name="Serrano A."/>
            <person name="Henrissat B."/>
            <person name="Drula E."/>
            <person name="Hughes K.W."/>
            <person name="Mata J.L."/>
            <person name="Ishikawa N.K."/>
            <person name="Vargas-Isla R."/>
            <person name="Ushijima S."/>
            <person name="Smith C.A."/>
            <person name="Ahrendt S."/>
            <person name="Andreopoulos W."/>
            <person name="He G."/>
            <person name="Labutti K."/>
            <person name="Lipzen A."/>
            <person name="Ng V."/>
            <person name="Sandor L."/>
            <person name="Barry K."/>
            <person name="Martinez A.T."/>
            <person name="Xiao Y."/>
            <person name="Gibbons J.G."/>
            <person name="Terashima K."/>
            <person name="Hibbett D.S."/>
            <person name="Grigoriev I.V."/>
        </authorList>
    </citation>
    <scope>NUCLEOTIDE SEQUENCE</scope>
    <source>
        <strain evidence="2">TFB10827</strain>
    </source>
</reference>
<feature type="compositionally biased region" description="Polar residues" evidence="1">
    <location>
        <begin position="983"/>
        <end position="999"/>
    </location>
</feature>
<feature type="region of interest" description="Disordered" evidence="1">
    <location>
        <begin position="1644"/>
        <end position="1672"/>
    </location>
</feature>
<organism evidence="2 3">
    <name type="scientific">Lentinula boryana</name>
    <dbReference type="NCBI Taxonomy" id="40481"/>
    <lineage>
        <taxon>Eukaryota</taxon>
        <taxon>Fungi</taxon>
        <taxon>Dikarya</taxon>
        <taxon>Basidiomycota</taxon>
        <taxon>Agaricomycotina</taxon>
        <taxon>Agaricomycetes</taxon>
        <taxon>Agaricomycetidae</taxon>
        <taxon>Agaricales</taxon>
        <taxon>Marasmiineae</taxon>
        <taxon>Omphalotaceae</taxon>
        <taxon>Lentinula</taxon>
    </lineage>
</organism>
<feature type="compositionally biased region" description="Basic and acidic residues" evidence="1">
    <location>
        <begin position="865"/>
        <end position="874"/>
    </location>
</feature>
<feature type="region of interest" description="Disordered" evidence="1">
    <location>
        <begin position="299"/>
        <end position="699"/>
    </location>
</feature>
<dbReference type="EMBL" id="MU790657">
    <property type="protein sequence ID" value="KAJ3995359.1"/>
    <property type="molecule type" value="Genomic_DNA"/>
</dbReference>
<feature type="region of interest" description="Disordered" evidence="1">
    <location>
        <begin position="741"/>
        <end position="798"/>
    </location>
</feature>